<dbReference type="GO" id="GO:0005886">
    <property type="term" value="C:plasma membrane"/>
    <property type="evidence" value="ECO:0007669"/>
    <property type="project" value="InterPro"/>
</dbReference>
<protein>
    <recommendedName>
        <fullName evidence="9">Cadherin domain-containing protein</fullName>
    </recommendedName>
</protein>
<reference evidence="10" key="1">
    <citation type="submission" date="2019-08" db="EMBL/GenBank/DDBJ databases">
        <title>The improved chromosome-level genome for the pearl oyster Pinctada fucata martensii using PacBio sequencing and Hi-C.</title>
        <authorList>
            <person name="Zheng Z."/>
        </authorList>
    </citation>
    <scope>NUCLEOTIDE SEQUENCE</scope>
    <source>
        <strain evidence="10">ZZ-2019</strain>
        <tissue evidence="10">Adductor muscle</tissue>
    </source>
</reference>
<evidence type="ECO:0000256" key="7">
    <source>
        <dbReference type="ARBA" id="ARBA00023136"/>
    </source>
</evidence>
<keyword evidence="11" id="KW-1185">Reference proteome</keyword>
<feature type="domain" description="Cadherin" evidence="9">
    <location>
        <begin position="71"/>
        <end position="174"/>
    </location>
</feature>
<dbReference type="GO" id="GO:0007156">
    <property type="term" value="P:homophilic cell adhesion via plasma membrane adhesion molecules"/>
    <property type="evidence" value="ECO:0007669"/>
    <property type="project" value="InterPro"/>
</dbReference>
<dbReference type="PANTHER" id="PTHR24025:SF23">
    <property type="entry name" value="NEURAL-CADHERIN"/>
    <property type="match status" value="1"/>
</dbReference>
<evidence type="ECO:0000256" key="8">
    <source>
        <dbReference type="PROSITE-ProRule" id="PRU00043"/>
    </source>
</evidence>
<keyword evidence="6" id="KW-1133">Transmembrane helix</keyword>
<evidence type="ECO:0000256" key="1">
    <source>
        <dbReference type="ARBA" id="ARBA00004370"/>
    </source>
</evidence>
<name>A0AA89C9D2_PINIB</name>
<dbReference type="FunFam" id="2.60.40.60:FF:000020">
    <property type="entry name" value="Dachsous cadherin-related 1b"/>
    <property type="match status" value="1"/>
</dbReference>
<comment type="subcellular location">
    <subcellularLocation>
        <location evidence="1">Membrane</location>
    </subcellularLocation>
</comment>
<evidence type="ECO:0000256" key="3">
    <source>
        <dbReference type="ARBA" id="ARBA00022737"/>
    </source>
</evidence>
<dbReference type="EMBL" id="VSWD01000006">
    <property type="protein sequence ID" value="KAK3100731.1"/>
    <property type="molecule type" value="Genomic_DNA"/>
</dbReference>
<evidence type="ECO:0000313" key="10">
    <source>
        <dbReference type="EMBL" id="KAK3100731.1"/>
    </source>
</evidence>
<dbReference type="InterPro" id="IPR015919">
    <property type="entry name" value="Cadherin-like_sf"/>
</dbReference>
<keyword evidence="4 8" id="KW-0106">Calcium</keyword>
<dbReference type="GO" id="GO:0005509">
    <property type="term" value="F:calcium ion binding"/>
    <property type="evidence" value="ECO:0007669"/>
    <property type="project" value="UniProtKB-UniRule"/>
</dbReference>
<evidence type="ECO:0000256" key="4">
    <source>
        <dbReference type="ARBA" id="ARBA00022837"/>
    </source>
</evidence>
<dbReference type="PROSITE" id="PS50268">
    <property type="entry name" value="CADHERIN_2"/>
    <property type="match status" value="2"/>
</dbReference>
<dbReference type="CDD" id="cd11304">
    <property type="entry name" value="Cadherin_repeat"/>
    <property type="match status" value="2"/>
</dbReference>
<dbReference type="Gene3D" id="2.60.40.60">
    <property type="entry name" value="Cadherins"/>
    <property type="match status" value="2"/>
</dbReference>
<gene>
    <name evidence="10" type="ORF">FSP39_024361</name>
</gene>
<evidence type="ECO:0000256" key="2">
    <source>
        <dbReference type="ARBA" id="ARBA00022692"/>
    </source>
</evidence>
<dbReference type="InterPro" id="IPR002126">
    <property type="entry name" value="Cadherin-like_dom"/>
</dbReference>
<organism evidence="10 11">
    <name type="scientific">Pinctada imbricata</name>
    <name type="common">Atlantic pearl-oyster</name>
    <name type="synonym">Pinctada martensii</name>
    <dbReference type="NCBI Taxonomy" id="66713"/>
    <lineage>
        <taxon>Eukaryota</taxon>
        <taxon>Metazoa</taxon>
        <taxon>Spiralia</taxon>
        <taxon>Lophotrochozoa</taxon>
        <taxon>Mollusca</taxon>
        <taxon>Bivalvia</taxon>
        <taxon>Autobranchia</taxon>
        <taxon>Pteriomorphia</taxon>
        <taxon>Pterioida</taxon>
        <taxon>Pterioidea</taxon>
        <taxon>Pteriidae</taxon>
        <taxon>Pinctada</taxon>
    </lineage>
</organism>
<proteinExistence type="predicted"/>
<keyword evidence="3" id="KW-0677">Repeat</keyword>
<keyword evidence="2" id="KW-0812">Transmembrane</keyword>
<evidence type="ECO:0000256" key="5">
    <source>
        <dbReference type="ARBA" id="ARBA00022889"/>
    </source>
</evidence>
<feature type="domain" description="Cadherin" evidence="9">
    <location>
        <begin position="175"/>
        <end position="276"/>
    </location>
</feature>
<dbReference type="SMART" id="SM00112">
    <property type="entry name" value="CA"/>
    <property type="match status" value="2"/>
</dbReference>
<dbReference type="SUPFAM" id="SSF49313">
    <property type="entry name" value="Cadherin-like"/>
    <property type="match status" value="2"/>
</dbReference>
<sequence length="276" mass="31287">MDEYHLFVKSAFLDSNFRYLCNDEKYFDVPIICAIVQVTFNASGFSTIVTKNIRVNVIDDSDESDDGPVFEKGKYETNVTENAAMGTMIQQVSATDRTSSDNARIEYRLDNNYYSTFAIDSVTGEIFVYGMIDHENITMYILRVLAIDQSSPRLTGYASVRVYVMDVNDNIPQFTKEKFVFEVPRDVSVGTEVGRVTAEDKDSGEYGELYYSLYDGSAMRNVPFVVMGDGVILTDATLDSDESVYRYKFLVVVVDALNDPINCRRNYVEVFVKILD</sequence>
<evidence type="ECO:0000256" key="6">
    <source>
        <dbReference type="ARBA" id="ARBA00022989"/>
    </source>
</evidence>
<dbReference type="GO" id="GO:0005911">
    <property type="term" value="C:cell-cell junction"/>
    <property type="evidence" value="ECO:0007669"/>
    <property type="project" value="TreeGrafter"/>
</dbReference>
<keyword evidence="7" id="KW-0472">Membrane</keyword>
<dbReference type="PROSITE" id="PS00232">
    <property type="entry name" value="CADHERIN_1"/>
    <property type="match status" value="1"/>
</dbReference>
<evidence type="ECO:0000259" key="9">
    <source>
        <dbReference type="PROSITE" id="PS50268"/>
    </source>
</evidence>
<comment type="caution">
    <text evidence="10">The sequence shown here is derived from an EMBL/GenBank/DDBJ whole genome shotgun (WGS) entry which is preliminary data.</text>
</comment>
<dbReference type="PRINTS" id="PR00205">
    <property type="entry name" value="CADHERIN"/>
</dbReference>
<dbReference type="Proteomes" id="UP001186944">
    <property type="component" value="Unassembled WGS sequence"/>
</dbReference>
<dbReference type="InterPro" id="IPR050971">
    <property type="entry name" value="Cadherin-domain_protein"/>
</dbReference>
<evidence type="ECO:0000313" key="11">
    <source>
        <dbReference type="Proteomes" id="UP001186944"/>
    </source>
</evidence>
<dbReference type="AlphaFoldDB" id="A0AA89C9D2"/>
<dbReference type="Pfam" id="PF00028">
    <property type="entry name" value="Cadherin"/>
    <property type="match status" value="2"/>
</dbReference>
<accession>A0AA89C9D2</accession>
<dbReference type="PANTHER" id="PTHR24025">
    <property type="entry name" value="DESMOGLEIN FAMILY MEMBER"/>
    <property type="match status" value="1"/>
</dbReference>
<keyword evidence="5" id="KW-0130">Cell adhesion</keyword>
<dbReference type="InterPro" id="IPR020894">
    <property type="entry name" value="Cadherin_CS"/>
</dbReference>